<evidence type="ECO:0000256" key="4">
    <source>
        <dbReference type="ARBA" id="ARBA00022989"/>
    </source>
</evidence>
<gene>
    <name evidence="8" type="ORF">SADUNF_Sadunf09G0077800</name>
</gene>
<evidence type="ECO:0000256" key="3">
    <source>
        <dbReference type="ARBA" id="ARBA00022824"/>
    </source>
</evidence>
<comment type="caution">
    <text evidence="8">The sequence shown here is derived from an EMBL/GenBank/DDBJ whole genome shotgun (WGS) entry which is preliminary data.</text>
</comment>
<keyword evidence="5 6" id="KW-0472">Membrane</keyword>
<evidence type="ECO:0000259" key="7">
    <source>
        <dbReference type="PROSITE" id="PS50845"/>
    </source>
</evidence>
<dbReference type="GO" id="GO:0009617">
    <property type="term" value="P:response to bacterium"/>
    <property type="evidence" value="ECO:0007669"/>
    <property type="project" value="InterPro"/>
</dbReference>
<dbReference type="Pfam" id="PF02453">
    <property type="entry name" value="Reticulon"/>
    <property type="match status" value="1"/>
</dbReference>
<protein>
    <recommendedName>
        <fullName evidence="6">Reticulon-like protein</fullName>
    </recommendedName>
</protein>
<dbReference type="EMBL" id="JADGMS010000009">
    <property type="protein sequence ID" value="KAF9675864.1"/>
    <property type="molecule type" value="Genomic_DNA"/>
</dbReference>
<dbReference type="OrthoDB" id="567788at2759"/>
<keyword evidence="2 6" id="KW-0812">Transmembrane</keyword>
<dbReference type="InterPro" id="IPR045064">
    <property type="entry name" value="Reticulon-like"/>
</dbReference>
<keyword evidence="9" id="KW-1185">Reference proteome</keyword>
<evidence type="ECO:0000313" key="8">
    <source>
        <dbReference type="EMBL" id="KAF9675864.1"/>
    </source>
</evidence>
<comment type="subcellular location">
    <subcellularLocation>
        <location evidence="1 6">Endoplasmic reticulum membrane</location>
        <topology evidence="1 6">Multi-pass membrane protein</topology>
    </subcellularLocation>
</comment>
<evidence type="ECO:0000256" key="6">
    <source>
        <dbReference type="RuleBase" id="RU363132"/>
    </source>
</evidence>
<dbReference type="Proteomes" id="UP000657918">
    <property type="component" value="Unassembled WGS sequence"/>
</dbReference>
<dbReference type="PANTHER" id="PTHR10994:SF154">
    <property type="entry name" value="RETICULON-LIKE PROTEIN B11"/>
    <property type="match status" value="1"/>
</dbReference>
<reference evidence="8 9" key="1">
    <citation type="submission" date="2020-10" db="EMBL/GenBank/DDBJ databases">
        <title>Plant Genome Project.</title>
        <authorList>
            <person name="Zhang R.-G."/>
        </authorList>
    </citation>
    <scope>NUCLEOTIDE SEQUENCE [LARGE SCALE GENOMIC DNA]</scope>
    <source>
        <strain evidence="8">FAFU-HL-1</strain>
        <tissue evidence="8">Leaf</tissue>
    </source>
</reference>
<dbReference type="PANTHER" id="PTHR10994">
    <property type="entry name" value="RETICULON"/>
    <property type="match status" value="1"/>
</dbReference>
<organism evidence="8 9">
    <name type="scientific">Salix dunnii</name>
    <dbReference type="NCBI Taxonomy" id="1413687"/>
    <lineage>
        <taxon>Eukaryota</taxon>
        <taxon>Viridiplantae</taxon>
        <taxon>Streptophyta</taxon>
        <taxon>Embryophyta</taxon>
        <taxon>Tracheophyta</taxon>
        <taxon>Spermatophyta</taxon>
        <taxon>Magnoliopsida</taxon>
        <taxon>eudicotyledons</taxon>
        <taxon>Gunneridae</taxon>
        <taxon>Pentapetalae</taxon>
        <taxon>rosids</taxon>
        <taxon>fabids</taxon>
        <taxon>Malpighiales</taxon>
        <taxon>Salicaceae</taxon>
        <taxon>Saliceae</taxon>
        <taxon>Salix</taxon>
    </lineage>
</organism>
<sequence>MLYELWLMCCDGRDATTLWILVERAGYSLSSPSPPLPKLEIPEQIVAKAASVIREYANYALSIARVIVIDKKFKSFPSASYIGSLCIFLTLVYIGVLLILSAPLMYDKHQHRIDEKLCLAPKIIQAQHMKIDDVVLKKIPLPSNKEKKTWRSIFALLYLEFLQQIEELIKHERAIKNLVESLSARVPWRTRAPGSEKGWCLLPPANETENGALKTDKAMELDLNEYLHQKHIQSKNWTVTSSDLLRKLEPLQPATPLWLACQEWLIPFPAGSLAVFRSFSESRIYPNDQNTEMNAAAIPPRVA</sequence>
<dbReference type="PROSITE" id="PS50845">
    <property type="entry name" value="RETICULON"/>
    <property type="match status" value="1"/>
</dbReference>
<evidence type="ECO:0000256" key="1">
    <source>
        <dbReference type="ARBA" id="ARBA00004477"/>
    </source>
</evidence>
<evidence type="ECO:0000313" key="9">
    <source>
        <dbReference type="Proteomes" id="UP000657918"/>
    </source>
</evidence>
<keyword evidence="4 6" id="KW-1133">Transmembrane helix</keyword>
<evidence type="ECO:0000256" key="2">
    <source>
        <dbReference type="ARBA" id="ARBA00022692"/>
    </source>
</evidence>
<feature type="transmembrane region" description="Helical" evidence="6">
    <location>
        <begin position="81"/>
        <end position="106"/>
    </location>
</feature>
<feature type="domain" description="Reticulon" evidence="7">
    <location>
        <begin position="79"/>
        <end position="150"/>
    </location>
</feature>
<proteinExistence type="predicted"/>
<accession>A0A835JVN2</accession>
<evidence type="ECO:0000256" key="5">
    <source>
        <dbReference type="ARBA" id="ARBA00023136"/>
    </source>
</evidence>
<dbReference type="GO" id="GO:0005789">
    <property type="term" value="C:endoplasmic reticulum membrane"/>
    <property type="evidence" value="ECO:0007669"/>
    <property type="project" value="UniProtKB-SubCell"/>
</dbReference>
<dbReference type="InterPro" id="IPR003388">
    <property type="entry name" value="Reticulon"/>
</dbReference>
<keyword evidence="3 6" id="KW-0256">Endoplasmic reticulum</keyword>
<dbReference type="AlphaFoldDB" id="A0A835JVN2"/>
<name>A0A835JVN2_9ROSI</name>
<comment type="caution">
    <text evidence="6">Lacks conserved residue(s) required for the propagation of feature annotation.</text>
</comment>